<proteinExistence type="predicted"/>
<evidence type="ECO:0000313" key="2">
    <source>
        <dbReference type="EMBL" id="CAA9496166.1"/>
    </source>
</evidence>
<feature type="domain" description="EfeO-type cupredoxin-like" evidence="1">
    <location>
        <begin position="30"/>
        <end position="120"/>
    </location>
</feature>
<sequence length="122" mass="12535">MNHLLLAALVGAAVIAGCGGDDGSDKTSSRGTAAAAKATDTIRIADFLYDPAVATVKAGQKISVRNEDAAPHTLTHEASERAFDSGNIKGKASGSVTIDKPGTYKVFCELHAFMKAEITVTG</sequence>
<organism evidence="2">
    <name type="scientific">uncultured Solirubrobacteraceae bacterium</name>
    <dbReference type="NCBI Taxonomy" id="1162706"/>
    <lineage>
        <taxon>Bacteria</taxon>
        <taxon>Bacillati</taxon>
        <taxon>Actinomycetota</taxon>
        <taxon>Thermoleophilia</taxon>
        <taxon>Solirubrobacterales</taxon>
        <taxon>Solirubrobacteraceae</taxon>
        <taxon>environmental samples</taxon>
    </lineage>
</organism>
<reference evidence="2" key="1">
    <citation type="submission" date="2020-02" db="EMBL/GenBank/DDBJ databases">
        <authorList>
            <person name="Meier V. D."/>
        </authorList>
    </citation>
    <scope>NUCLEOTIDE SEQUENCE</scope>
    <source>
        <strain evidence="2">AVDCRST_MAG67</strain>
    </source>
</reference>
<dbReference type="PANTHER" id="PTHR36507:SF1">
    <property type="entry name" value="BLL1555 PROTEIN"/>
    <property type="match status" value="1"/>
</dbReference>
<dbReference type="SUPFAM" id="SSF49503">
    <property type="entry name" value="Cupredoxins"/>
    <property type="match status" value="1"/>
</dbReference>
<dbReference type="PANTHER" id="PTHR36507">
    <property type="entry name" value="BLL1555 PROTEIN"/>
    <property type="match status" value="1"/>
</dbReference>
<dbReference type="EMBL" id="CADCVQ010000071">
    <property type="protein sequence ID" value="CAA9496166.1"/>
    <property type="molecule type" value="Genomic_DNA"/>
</dbReference>
<accession>A0A6J4SKJ4</accession>
<protein>
    <recommendedName>
        <fullName evidence="1">EfeO-type cupredoxin-like domain-containing protein</fullName>
    </recommendedName>
</protein>
<dbReference type="AlphaFoldDB" id="A0A6J4SKJ4"/>
<name>A0A6J4SKJ4_9ACTN</name>
<evidence type="ECO:0000259" key="1">
    <source>
        <dbReference type="Pfam" id="PF13473"/>
    </source>
</evidence>
<gene>
    <name evidence="2" type="ORF">AVDCRST_MAG67-1567</name>
</gene>
<dbReference type="InterPro" id="IPR008972">
    <property type="entry name" value="Cupredoxin"/>
</dbReference>
<dbReference type="Pfam" id="PF13473">
    <property type="entry name" value="Cupredoxin_1"/>
    <property type="match status" value="1"/>
</dbReference>
<dbReference type="InterPro" id="IPR028096">
    <property type="entry name" value="EfeO_Cupredoxin"/>
</dbReference>
<dbReference type="InterPro" id="IPR052721">
    <property type="entry name" value="ET_Amicyanin"/>
</dbReference>
<dbReference type="Gene3D" id="2.60.40.420">
    <property type="entry name" value="Cupredoxins - blue copper proteins"/>
    <property type="match status" value="1"/>
</dbReference>